<comment type="caution">
    <text evidence="1">The sequence shown here is derived from an EMBL/GenBank/DDBJ whole genome shotgun (WGS) entry which is preliminary data.</text>
</comment>
<organism evidence="1 2">
    <name type="scientific">Lwoffella lincolnii</name>
    <dbReference type="NCBI Taxonomy" id="90241"/>
    <lineage>
        <taxon>Bacteria</taxon>
        <taxon>Pseudomonadati</taxon>
        <taxon>Pseudomonadota</taxon>
        <taxon>Gammaproteobacteria</taxon>
        <taxon>Moraxellales</taxon>
        <taxon>Moraxellaceae</taxon>
        <taxon>Lwoffella</taxon>
    </lineage>
</organism>
<accession>A0A1T0CKJ6</accession>
<dbReference type="RefSeq" id="WP_078306276.1">
    <property type="nucleotide sequence ID" value="NZ_MUYT01000001.1"/>
</dbReference>
<protein>
    <submittedName>
        <fullName evidence="1">Uncharacterized protein</fullName>
    </submittedName>
</protein>
<evidence type="ECO:0000313" key="2">
    <source>
        <dbReference type="Proteomes" id="UP000191094"/>
    </source>
</evidence>
<dbReference type="AlphaFoldDB" id="A0A1T0CKJ6"/>
<name>A0A1T0CKJ6_9GAMM</name>
<keyword evidence="2" id="KW-1185">Reference proteome</keyword>
<sequence>MGVVLGIVAVLGVGGAYVLRKGWFAFHKAVGITPGTMIYVPPEQYQPVLLHLPLDKNQLMALPVTMRQRLAQIDQKAQRLQSYHDKPSLHYPDERRFVLVRLLQNELPQAIGHYHRYQHERLSKHSFDVSKFDVNKVDVKKVDMPKADDESLQLLEHIMMNVESRLDALLDDHESDSLHELNVIKRYLDIR</sequence>
<dbReference type="OrthoDB" id="6658410at2"/>
<dbReference type="EMBL" id="MUYT01000001">
    <property type="protein sequence ID" value="OOS22855.1"/>
    <property type="molecule type" value="Genomic_DNA"/>
</dbReference>
<gene>
    <name evidence="1" type="ORF">B0682_01240</name>
</gene>
<evidence type="ECO:0000313" key="1">
    <source>
        <dbReference type="EMBL" id="OOS22855.1"/>
    </source>
</evidence>
<proteinExistence type="predicted"/>
<reference evidence="1 2" key="1">
    <citation type="submission" date="2017-02" db="EMBL/GenBank/DDBJ databases">
        <title>Draft genome sequence of Moraxella lincolnii CCUG 9405T type strain.</title>
        <authorList>
            <person name="Salva-Serra F."/>
            <person name="Engstrom-Jakobsson H."/>
            <person name="Thorell K."/>
            <person name="Jaen-Luchoro D."/>
            <person name="Gonzales-Siles L."/>
            <person name="Karlsson R."/>
            <person name="Yazdan S."/>
            <person name="Boulund F."/>
            <person name="Johnning A."/>
            <person name="Engstrand L."/>
            <person name="Kristiansson E."/>
            <person name="Moore E."/>
        </authorList>
    </citation>
    <scope>NUCLEOTIDE SEQUENCE [LARGE SCALE GENOMIC DNA]</scope>
    <source>
        <strain evidence="1 2">CCUG 9405</strain>
    </source>
</reference>
<dbReference type="Proteomes" id="UP000191094">
    <property type="component" value="Unassembled WGS sequence"/>
</dbReference>